<evidence type="ECO:0000256" key="1">
    <source>
        <dbReference type="RuleBase" id="RU362114"/>
    </source>
</evidence>
<dbReference type="EMBL" id="GEBQ01003939">
    <property type="protein sequence ID" value="JAT36038.1"/>
    <property type="molecule type" value="Transcribed_RNA"/>
</dbReference>
<dbReference type="SUPFAM" id="SSF56399">
    <property type="entry name" value="ADP-ribosylation"/>
    <property type="match status" value="1"/>
</dbReference>
<dbReference type="GO" id="GO:0005634">
    <property type="term" value="C:nucleus"/>
    <property type="evidence" value="ECO:0007669"/>
    <property type="project" value="TreeGrafter"/>
</dbReference>
<dbReference type="PANTHER" id="PTHR45740:SF2">
    <property type="entry name" value="POLY [ADP-RIBOSE] POLYMERASE"/>
    <property type="match status" value="1"/>
</dbReference>
<dbReference type="InterPro" id="IPR012317">
    <property type="entry name" value="Poly(ADP-ribose)pol_cat_dom"/>
</dbReference>
<keyword evidence="1" id="KW-0520">NAD</keyword>
<dbReference type="PROSITE" id="PS51059">
    <property type="entry name" value="PARP_CATALYTIC"/>
    <property type="match status" value="1"/>
</dbReference>
<dbReference type="AlphaFoldDB" id="A0A1B6MJB3"/>
<reference evidence="3" key="1">
    <citation type="submission" date="2015-11" db="EMBL/GenBank/DDBJ databases">
        <title>De novo transcriptome assembly of four potential Pierce s Disease insect vectors from Arizona vineyards.</title>
        <authorList>
            <person name="Tassone E.E."/>
        </authorList>
    </citation>
    <scope>NUCLEOTIDE SEQUENCE</scope>
</reference>
<evidence type="ECO:0000313" key="3">
    <source>
        <dbReference type="EMBL" id="JAT36038.1"/>
    </source>
</evidence>
<gene>
    <name evidence="3" type="ORF">g.27721</name>
</gene>
<organism evidence="3">
    <name type="scientific">Graphocephala atropunctata</name>
    <dbReference type="NCBI Taxonomy" id="36148"/>
    <lineage>
        <taxon>Eukaryota</taxon>
        <taxon>Metazoa</taxon>
        <taxon>Ecdysozoa</taxon>
        <taxon>Arthropoda</taxon>
        <taxon>Hexapoda</taxon>
        <taxon>Insecta</taxon>
        <taxon>Pterygota</taxon>
        <taxon>Neoptera</taxon>
        <taxon>Paraneoptera</taxon>
        <taxon>Hemiptera</taxon>
        <taxon>Auchenorrhyncha</taxon>
        <taxon>Membracoidea</taxon>
        <taxon>Cicadellidae</taxon>
        <taxon>Cicadellinae</taxon>
        <taxon>Cicadellini</taxon>
        <taxon>Graphocephala</taxon>
    </lineage>
</organism>
<dbReference type="Pfam" id="PF00644">
    <property type="entry name" value="PARP"/>
    <property type="match status" value="1"/>
</dbReference>
<dbReference type="EC" id="2.4.2.-" evidence="1"/>
<dbReference type="InterPro" id="IPR051712">
    <property type="entry name" value="ARTD-AVP"/>
</dbReference>
<dbReference type="GO" id="GO:1990404">
    <property type="term" value="F:NAD+-protein mono-ADP-ribosyltransferase activity"/>
    <property type="evidence" value="ECO:0007669"/>
    <property type="project" value="TreeGrafter"/>
</dbReference>
<accession>A0A1B6MJB3</accession>
<sequence length="188" mass="21644">MAELLKVLEKENRNKSEESFTKVLHMEKEYVEDLIHKTMPKLEFSCVKKVNNNFLEGMYLLTKQEYLARNGFCEEMNLLHVTSQSNVEPIVKDNLNWRKVVRQVYGPGTYFSNDARYANSLCSPLCGEKRAFLVCKVLVAVSSHFAQSNVPPSPIDTLILDSGRIVVKYADNEFLPLFVAYYDYKSQV</sequence>
<dbReference type="Gene3D" id="3.90.228.10">
    <property type="match status" value="1"/>
</dbReference>
<keyword evidence="1" id="KW-0808">Transferase</keyword>
<feature type="domain" description="PARP catalytic" evidence="2">
    <location>
        <begin position="6"/>
        <end position="188"/>
    </location>
</feature>
<evidence type="ECO:0000259" key="2">
    <source>
        <dbReference type="PROSITE" id="PS51059"/>
    </source>
</evidence>
<name>A0A1B6MJB3_9HEMI</name>
<proteinExistence type="predicted"/>
<dbReference type="GO" id="GO:0003950">
    <property type="term" value="F:NAD+ poly-ADP-ribosyltransferase activity"/>
    <property type="evidence" value="ECO:0007669"/>
    <property type="project" value="UniProtKB-UniRule"/>
</dbReference>
<dbReference type="PANTHER" id="PTHR45740">
    <property type="entry name" value="POLY [ADP-RIBOSE] POLYMERASE"/>
    <property type="match status" value="1"/>
</dbReference>
<keyword evidence="1" id="KW-0328">Glycosyltransferase</keyword>
<protein>
    <recommendedName>
        <fullName evidence="1">Poly [ADP-ribose] polymerase</fullName>
        <shortName evidence="1">PARP</shortName>
        <ecNumber evidence="1">2.4.2.-</ecNumber>
    </recommendedName>
</protein>